<dbReference type="PANTHER" id="PTHR24410">
    <property type="entry name" value="HL07962P-RELATED"/>
    <property type="match status" value="1"/>
</dbReference>
<feature type="domain" description="BACK" evidence="1">
    <location>
        <begin position="256"/>
        <end position="320"/>
    </location>
</feature>
<dbReference type="PANTHER" id="PTHR24410:SF23">
    <property type="entry name" value="BTB DOMAIN-CONTAINING PROTEIN-RELATED"/>
    <property type="match status" value="1"/>
</dbReference>
<evidence type="ECO:0000313" key="3">
    <source>
        <dbReference type="Proteomes" id="UP000650467"/>
    </source>
</evidence>
<dbReference type="EMBL" id="JAEHOC010000031">
    <property type="protein sequence ID" value="KAG2429266.1"/>
    <property type="molecule type" value="Genomic_DNA"/>
</dbReference>
<evidence type="ECO:0000259" key="1">
    <source>
        <dbReference type="Pfam" id="PF07707"/>
    </source>
</evidence>
<dbReference type="InterPro" id="IPR011705">
    <property type="entry name" value="BACK"/>
</dbReference>
<name>A0A835VY28_CHLIN</name>
<dbReference type="InterPro" id="IPR051481">
    <property type="entry name" value="BTB-POZ/Galectin-3-binding"/>
</dbReference>
<gene>
    <name evidence="2" type="ORF">HXX76_011035</name>
</gene>
<comment type="caution">
    <text evidence="2">The sequence shown here is derived from an EMBL/GenBank/DDBJ whole genome shotgun (WGS) entry which is preliminary data.</text>
</comment>
<dbReference type="Gene3D" id="3.30.710.10">
    <property type="entry name" value="Potassium Channel Kv1.1, Chain A"/>
    <property type="match status" value="1"/>
</dbReference>
<dbReference type="AlphaFoldDB" id="A0A835VY28"/>
<accession>A0A835VY28</accession>
<reference evidence="2" key="1">
    <citation type="journal article" date="2020" name="bioRxiv">
        <title>Comparative genomics of Chlamydomonas.</title>
        <authorList>
            <person name="Craig R.J."/>
            <person name="Hasan A.R."/>
            <person name="Ness R.W."/>
            <person name="Keightley P.D."/>
        </authorList>
    </citation>
    <scope>NUCLEOTIDE SEQUENCE</scope>
    <source>
        <strain evidence="2">SAG 7.73</strain>
    </source>
</reference>
<sequence>MAPQQPGATAPVNSRVAEAISGLFGQREGADCQLVFVLDPAPPTGFSAGGGAVSGSGATRKKEAATTLGGPLPAHSFVLRYASDKIAAQLKWPETGGADSTCAHPSNKAPTSVAAAKAAAPQKQLPEVQLMLGGEEELPAARAAIQFAYTGRVQAGISVREALQVRRQAAYLQIGGCMEACLEVVKEALVQGSAGNAAASSSNVAGLELFRCAELWPDTAEDAAFAALLETAGAKRQLVAHFGDALAVLNDMDLYEQMVTLPAQGLEALLESDDFSTDSESSVVLVLAEWMAANYSRTDEALRRRLCGLLRLMQCSRTYLCGVLPVLAARHQRSPTSAAGWFPMTQADATCMVAYSTAWMAERKEMAAEGTPRGPCAGMPAGWLSTQPRRQCLPAEGRSFTFSTSLTEMETFGALKPGEKGYLYPRFPGSLGSLRSSVAAQGLRWQPVLQWTPGASTAAVFFKPCVPAALAATITFGTAAELLTGAVVAFPRMRVSVRGAAGKQAWSSQYGDDCNSVVRIGCALGWSKALNLHEVATNQQPSSSNGGTSSTRSNRNSKVAACWASYLQDGTRLESSMVLLPRRS</sequence>
<dbReference type="Pfam" id="PF07707">
    <property type="entry name" value="BACK"/>
    <property type="match status" value="1"/>
</dbReference>
<organism evidence="2 3">
    <name type="scientific">Chlamydomonas incerta</name>
    <dbReference type="NCBI Taxonomy" id="51695"/>
    <lineage>
        <taxon>Eukaryota</taxon>
        <taxon>Viridiplantae</taxon>
        <taxon>Chlorophyta</taxon>
        <taxon>core chlorophytes</taxon>
        <taxon>Chlorophyceae</taxon>
        <taxon>CS clade</taxon>
        <taxon>Chlamydomonadales</taxon>
        <taxon>Chlamydomonadaceae</taxon>
        <taxon>Chlamydomonas</taxon>
    </lineage>
</organism>
<proteinExistence type="predicted"/>
<protein>
    <recommendedName>
        <fullName evidence="1">BACK domain-containing protein</fullName>
    </recommendedName>
</protein>
<keyword evidence="3" id="KW-1185">Reference proteome</keyword>
<dbReference type="InterPro" id="IPR011333">
    <property type="entry name" value="SKP1/BTB/POZ_sf"/>
</dbReference>
<dbReference type="Proteomes" id="UP000650467">
    <property type="component" value="Unassembled WGS sequence"/>
</dbReference>
<evidence type="ECO:0000313" key="2">
    <source>
        <dbReference type="EMBL" id="KAG2429266.1"/>
    </source>
</evidence>